<evidence type="ECO:0000259" key="17">
    <source>
        <dbReference type="PROSITE" id="PS50948"/>
    </source>
</evidence>
<dbReference type="PIRSF" id="PIRSF000641">
    <property type="entry name" value="SRK"/>
    <property type="match status" value="1"/>
</dbReference>
<dbReference type="PANTHER" id="PTHR27002">
    <property type="entry name" value="RECEPTOR-LIKE SERINE/THREONINE-PROTEIN KINASE SD1-8"/>
    <property type="match status" value="1"/>
</dbReference>
<evidence type="ECO:0000256" key="1">
    <source>
        <dbReference type="ARBA" id="ARBA00004251"/>
    </source>
</evidence>
<evidence type="ECO:0000256" key="13">
    <source>
        <dbReference type="PIRNR" id="PIRNR000641"/>
    </source>
</evidence>
<dbReference type="Gene3D" id="1.10.510.10">
    <property type="entry name" value="Transferase(Phosphotransferase) domain 1"/>
    <property type="match status" value="1"/>
</dbReference>
<keyword evidence="14" id="KW-0812">Transmembrane</keyword>
<dbReference type="PROSITE" id="PS50927">
    <property type="entry name" value="BULB_LECTIN"/>
    <property type="match status" value="1"/>
</dbReference>
<dbReference type="GO" id="GO:0004674">
    <property type="term" value="F:protein serine/threonine kinase activity"/>
    <property type="evidence" value="ECO:0007669"/>
    <property type="project" value="UniProtKB-KW"/>
</dbReference>
<dbReference type="InterPro" id="IPR000719">
    <property type="entry name" value="Prot_kinase_dom"/>
</dbReference>
<feature type="domain" description="Protein kinase" evidence="15">
    <location>
        <begin position="480"/>
        <end position="757"/>
    </location>
</feature>
<dbReference type="InterPro" id="IPR003609">
    <property type="entry name" value="Pan_app"/>
</dbReference>
<comment type="caution">
    <text evidence="18">The sequence shown here is derived from an EMBL/GenBank/DDBJ whole genome shotgun (WGS) entry which is preliminary data.</text>
</comment>
<accession>A0AAD7KW37</accession>
<dbReference type="SUPFAM" id="SSF51110">
    <property type="entry name" value="alpha-D-mannose-specific plant lectins"/>
    <property type="match status" value="1"/>
</dbReference>
<dbReference type="FunFam" id="2.90.10.10:FF:000001">
    <property type="entry name" value="G-type lectin S-receptor-like serine/threonine-protein kinase"/>
    <property type="match status" value="1"/>
</dbReference>
<dbReference type="KEGG" id="qsa:O6P43_031750"/>
<gene>
    <name evidence="18" type="ORF">O6P43_031750</name>
</gene>
<dbReference type="Pfam" id="PF07714">
    <property type="entry name" value="PK_Tyr_Ser-Thr"/>
    <property type="match status" value="1"/>
</dbReference>
<dbReference type="Proteomes" id="UP001163823">
    <property type="component" value="Chromosome 13"/>
</dbReference>
<keyword evidence="8 13" id="KW-0067">ATP-binding</keyword>
<dbReference type="InterPro" id="IPR011009">
    <property type="entry name" value="Kinase-like_dom_sf"/>
</dbReference>
<evidence type="ECO:0000256" key="10">
    <source>
        <dbReference type="ARBA" id="ARBA00023180"/>
    </source>
</evidence>
<evidence type="ECO:0000259" key="16">
    <source>
        <dbReference type="PROSITE" id="PS50927"/>
    </source>
</evidence>
<dbReference type="FunFam" id="3.30.200.20:FF:000195">
    <property type="entry name" value="G-type lectin S-receptor-like serine/threonine-protein kinase"/>
    <property type="match status" value="1"/>
</dbReference>
<keyword evidence="3 13" id="KW-0723">Serine/threonine-protein kinase</keyword>
<dbReference type="GO" id="GO:0005886">
    <property type="term" value="C:plasma membrane"/>
    <property type="evidence" value="ECO:0007669"/>
    <property type="project" value="UniProtKB-SubCell"/>
</dbReference>
<feature type="transmembrane region" description="Helical" evidence="14">
    <location>
        <begin position="419"/>
        <end position="441"/>
    </location>
</feature>
<keyword evidence="2" id="KW-1003">Cell membrane</keyword>
<dbReference type="InterPro" id="IPR001245">
    <property type="entry name" value="Ser-Thr/Tyr_kinase_cat_dom"/>
</dbReference>
<dbReference type="SMART" id="SM00108">
    <property type="entry name" value="B_lectin"/>
    <property type="match status" value="1"/>
</dbReference>
<keyword evidence="19" id="KW-1185">Reference proteome</keyword>
<evidence type="ECO:0000256" key="8">
    <source>
        <dbReference type="ARBA" id="ARBA00022840"/>
    </source>
</evidence>
<protein>
    <recommendedName>
        <fullName evidence="13">Receptor-like serine/threonine-protein kinase</fullName>
        <ecNumber evidence="13">2.7.11.1</ecNumber>
    </recommendedName>
</protein>
<evidence type="ECO:0000256" key="3">
    <source>
        <dbReference type="ARBA" id="ARBA00022527"/>
    </source>
</evidence>
<evidence type="ECO:0000313" key="19">
    <source>
        <dbReference type="Proteomes" id="UP001163823"/>
    </source>
</evidence>
<keyword evidence="4 13" id="KW-0808">Transferase</keyword>
<keyword evidence="5" id="KW-0732">Signal</keyword>
<dbReference type="SMART" id="SM00473">
    <property type="entry name" value="PAN_AP"/>
    <property type="match status" value="1"/>
</dbReference>
<keyword evidence="6 13" id="KW-0547">Nucleotide-binding</keyword>
<dbReference type="InterPro" id="IPR024171">
    <property type="entry name" value="SRK-like_kinase"/>
</dbReference>
<evidence type="ECO:0000256" key="11">
    <source>
        <dbReference type="ARBA" id="ARBA00047899"/>
    </source>
</evidence>
<dbReference type="EMBL" id="JARAOO010000013">
    <property type="protein sequence ID" value="KAJ7946880.1"/>
    <property type="molecule type" value="Genomic_DNA"/>
</dbReference>
<evidence type="ECO:0000256" key="9">
    <source>
        <dbReference type="ARBA" id="ARBA00023157"/>
    </source>
</evidence>
<dbReference type="Pfam" id="PF08276">
    <property type="entry name" value="PAN_2"/>
    <property type="match status" value="1"/>
</dbReference>
<dbReference type="InterPro" id="IPR001480">
    <property type="entry name" value="Bulb-type_lectin_dom"/>
</dbReference>
<dbReference type="PROSITE" id="PS50011">
    <property type="entry name" value="PROTEIN_KINASE_DOM"/>
    <property type="match status" value="1"/>
</dbReference>
<dbReference type="CDD" id="cd01098">
    <property type="entry name" value="PAN_AP_plant"/>
    <property type="match status" value="1"/>
</dbReference>
<comment type="catalytic activity">
    <reaction evidence="12 13">
        <text>L-seryl-[protein] + ATP = O-phospho-L-seryl-[protein] + ADP + H(+)</text>
        <dbReference type="Rhea" id="RHEA:17989"/>
        <dbReference type="Rhea" id="RHEA-COMP:9863"/>
        <dbReference type="Rhea" id="RHEA-COMP:11604"/>
        <dbReference type="ChEBI" id="CHEBI:15378"/>
        <dbReference type="ChEBI" id="CHEBI:29999"/>
        <dbReference type="ChEBI" id="CHEBI:30616"/>
        <dbReference type="ChEBI" id="CHEBI:83421"/>
        <dbReference type="ChEBI" id="CHEBI:456216"/>
        <dbReference type="EC" id="2.7.11.1"/>
    </reaction>
</comment>
<keyword evidence="9" id="KW-1015">Disulfide bond</keyword>
<dbReference type="PANTHER" id="PTHR27002:SF1037">
    <property type="entry name" value="TYROSINE KINASE FAMILY PROTEIN"/>
    <property type="match status" value="1"/>
</dbReference>
<evidence type="ECO:0000256" key="12">
    <source>
        <dbReference type="ARBA" id="ARBA00048679"/>
    </source>
</evidence>
<evidence type="ECO:0000256" key="4">
    <source>
        <dbReference type="ARBA" id="ARBA00022679"/>
    </source>
</evidence>
<dbReference type="InterPro" id="IPR036426">
    <property type="entry name" value="Bulb-type_lectin_dom_sf"/>
</dbReference>
<evidence type="ECO:0000313" key="18">
    <source>
        <dbReference type="EMBL" id="KAJ7946880.1"/>
    </source>
</evidence>
<evidence type="ECO:0000259" key="15">
    <source>
        <dbReference type="PROSITE" id="PS50011"/>
    </source>
</evidence>
<dbReference type="CDD" id="cd00028">
    <property type="entry name" value="B_lectin"/>
    <property type="match status" value="1"/>
</dbReference>
<dbReference type="Gene3D" id="3.30.200.20">
    <property type="entry name" value="Phosphorylase Kinase, domain 1"/>
    <property type="match status" value="1"/>
</dbReference>
<name>A0AAD7KW37_QUISA</name>
<keyword evidence="10" id="KW-0325">Glycoprotein</keyword>
<dbReference type="GO" id="GO:0048544">
    <property type="term" value="P:recognition of pollen"/>
    <property type="evidence" value="ECO:0007669"/>
    <property type="project" value="InterPro"/>
</dbReference>
<dbReference type="FunFam" id="1.10.510.10:FF:000060">
    <property type="entry name" value="G-type lectin S-receptor-like serine/threonine-protein kinase"/>
    <property type="match status" value="1"/>
</dbReference>
<reference evidence="18" key="1">
    <citation type="journal article" date="2023" name="Science">
        <title>Elucidation of the pathway for biosynthesis of saponin adjuvants from the soapbark tree.</title>
        <authorList>
            <person name="Reed J."/>
            <person name="Orme A."/>
            <person name="El-Demerdash A."/>
            <person name="Owen C."/>
            <person name="Martin L.B.B."/>
            <person name="Misra R.C."/>
            <person name="Kikuchi S."/>
            <person name="Rejzek M."/>
            <person name="Martin A.C."/>
            <person name="Harkess A."/>
            <person name="Leebens-Mack J."/>
            <person name="Louveau T."/>
            <person name="Stephenson M.J."/>
            <person name="Osbourn A."/>
        </authorList>
    </citation>
    <scope>NUCLEOTIDE SEQUENCE</scope>
    <source>
        <strain evidence="18">S10</strain>
    </source>
</reference>
<keyword evidence="7 13" id="KW-0418">Kinase</keyword>
<keyword evidence="14" id="KW-0472">Membrane</keyword>
<evidence type="ECO:0000256" key="7">
    <source>
        <dbReference type="ARBA" id="ARBA00022777"/>
    </source>
</evidence>
<dbReference type="PROSITE" id="PS00108">
    <property type="entry name" value="PROTEIN_KINASE_ST"/>
    <property type="match status" value="1"/>
</dbReference>
<dbReference type="InterPro" id="IPR008271">
    <property type="entry name" value="Ser/Thr_kinase_AS"/>
</dbReference>
<dbReference type="SUPFAM" id="SSF56112">
    <property type="entry name" value="Protein kinase-like (PK-like)"/>
    <property type="match status" value="1"/>
</dbReference>
<keyword evidence="14" id="KW-1133">Transmembrane helix</keyword>
<proteinExistence type="inferred from homology"/>
<dbReference type="AlphaFoldDB" id="A0AAD7KW37"/>
<dbReference type="PROSITE" id="PS50948">
    <property type="entry name" value="PAN"/>
    <property type="match status" value="1"/>
</dbReference>
<feature type="domain" description="Bulb-type lectin" evidence="16">
    <location>
        <begin position="3"/>
        <end position="124"/>
    </location>
</feature>
<evidence type="ECO:0000256" key="6">
    <source>
        <dbReference type="ARBA" id="ARBA00022741"/>
    </source>
</evidence>
<comment type="catalytic activity">
    <reaction evidence="11 13">
        <text>L-threonyl-[protein] + ATP = O-phospho-L-threonyl-[protein] + ADP + H(+)</text>
        <dbReference type="Rhea" id="RHEA:46608"/>
        <dbReference type="Rhea" id="RHEA-COMP:11060"/>
        <dbReference type="Rhea" id="RHEA-COMP:11605"/>
        <dbReference type="ChEBI" id="CHEBI:15378"/>
        <dbReference type="ChEBI" id="CHEBI:30013"/>
        <dbReference type="ChEBI" id="CHEBI:30616"/>
        <dbReference type="ChEBI" id="CHEBI:61977"/>
        <dbReference type="ChEBI" id="CHEBI:456216"/>
        <dbReference type="EC" id="2.7.11.1"/>
    </reaction>
</comment>
<dbReference type="EC" id="2.7.11.1" evidence="13"/>
<feature type="domain" description="Apple" evidence="17">
    <location>
        <begin position="316"/>
        <end position="402"/>
    </location>
</feature>
<dbReference type="Pfam" id="PF00954">
    <property type="entry name" value="S_locus_glycop"/>
    <property type="match status" value="1"/>
</dbReference>
<dbReference type="SMART" id="SM00220">
    <property type="entry name" value="S_TKc"/>
    <property type="match status" value="1"/>
</dbReference>
<dbReference type="Gene3D" id="2.90.10.10">
    <property type="entry name" value="Bulb-type lectin domain"/>
    <property type="match status" value="1"/>
</dbReference>
<dbReference type="Pfam" id="PF01453">
    <property type="entry name" value="B_lectin"/>
    <property type="match status" value="1"/>
</dbReference>
<evidence type="ECO:0000256" key="2">
    <source>
        <dbReference type="ARBA" id="ARBA00022475"/>
    </source>
</evidence>
<organism evidence="18 19">
    <name type="scientific">Quillaja saponaria</name>
    <name type="common">Soap bark tree</name>
    <dbReference type="NCBI Taxonomy" id="32244"/>
    <lineage>
        <taxon>Eukaryota</taxon>
        <taxon>Viridiplantae</taxon>
        <taxon>Streptophyta</taxon>
        <taxon>Embryophyta</taxon>
        <taxon>Tracheophyta</taxon>
        <taxon>Spermatophyta</taxon>
        <taxon>Magnoliopsida</taxon>
        <taxon>eudicotyledons</taxon>
        <taxon>Gunneridae</taxon>
        <taxon>Pentapetalae</taxon>
        <taxon>rosids</taxon>
        <taxon>fabids</taxon>
        <taxon>Fabales</taxon>
        <taxon>Quillajaceae</taxon>
        <taxon>Quillaja</taxon>
    </lineage>
</organism>
<sequence>MKSDTLTPKESIIDGQELISSGESFILGFFSPGSSNNRYVGIWYKGIMPKTIVWVANRESPLNDTRGQIIIGADGKLVLLDGAENVIWSTSSSRLIHEPVAKLLDSGNLVVMNGNYGNPDSYVWQSFDYPSDTLIAGLKIGWDKRTGLHRYLTSWKSANDPSLGNFTYGFDFVGVPQLVIREESNIKFRTGLWNGIVFNSYPFKIFRAFMPVLNITGDEVSYMDGPGDRVTRLVVKENGLVERFLWANETLEWIKLYEIRKDTCDSYEFCGPNGICRLTDVPVYCDCLTGFIPKLQDEWDAFNWSSGCRRRTQLNCTESDGFLKLSKVKLPNLLQFWINNNFSLGDCKLECLKNCSCTAYANSGVDGGPHGCLLWYGDLIDIRLLTSGASDNVQLDLYLRLAASEIDSITDARRKKKEALVLIISLTLAGMLVLVSVMYLVRKRNKERKKNARVGSRIHREEPELPLFDIVEILEATNKFSADNKIGEGGFGPVYKGKLVDGQEVAVKRLSRTSKQGISEFMNEVRLVTNLQHRNLVRVLGGCIEGNERILVYEYMSNKSLDNFIFDPRRSSTLNWKKRHDIVMGIARGLLYLHQDSRLTIIHRDLKTSNVLLDSRFNAKISDFGMAHTFRGDQSEAKTKRIAGTYGYMPPEYAINGRFSAKSDVFSFGVIVLEILSGIKNKNFDHPDHHQNLLGQAWILWKERRPLEFMDSNSDHSYVPSELLRCMHVGLLCVQKFPDDRPTMLSVVFMLGNDSMILLEPKEPGFFGENSRNQCSQEECYSNNAMSITLLEARK</sequence>
<comment type="subcellular location">
    <subcellularLocation>
        <location evidence="1">Cell membrane</location>
        <topology evidence="1">Single-pass type I membrane protein</topology>
    </subcellularLocation>
</comment>
<dbReference type="GO" id="GO:0005524">
    <property type="term" value="F:ATP binding"/>
    <property type="evidence" value="ECO:0007669"/>
    <property type="project" value="UniProtKB-KW"/>
</dbReference>
<evidence type="ECO:0000256" key="14">
    <source>
        <dbReference type="SAM" id="Phobius"/>
    </source>
</evidence>
<evidence type="ECO:0000256" key="5">
    <source>
        <dbReference type="ARBA" id="ARBA00022729"/>
    </source>
</evidence>
<dbReference type="InterPro" id="IPR000858">
    <property type="entry name" value="S_locus_glycoprot_dom"/>
</dbReference>
<comment type="similarity">
    <text evidence="13">Belongs to the protein kinase superfamily. Ser/Thr protein kinase family.</text>
</comment>